<keyword evidence="6" id="KW-1185">Reference proteome</keyword>
<comment type="catalytic activity">
    <reaction evidence="2">
        <text>L-lysyl-[protein] + acetyl-CoA = N(6)-acetyl-L-lysyl-[protein] + CoA + H(+)</text>
        <dbReference type="Rhea" id="RHEA:45948"/>
        <dbReference type="Rhea" id="RHEA-COMP:9752"/>
        <dbReference type="Rhea" id="RHEA-COMP:10731"/>
        <dbReference type="ChEBI" id="CHEBI:15378"/>
        <dbReference type="ChEBI" id="CHEBI:29969"/>
        <dbReference type="ChEBI" id="CHEBI:57287"/>
        <dbReference type="ChEBI" id="CHEBI:57288"/>
        <dbReference type="ChEBI" id="CHEBI:61930"/>
        <dbReference type="EC" id="2.3.1.48"/>
    </reaction>
</comment>
<evidence type="ECO:0000313" key="6">
    <source>
        <dbReference type="Proteomes" id="UP001530293"/>
    </source>
</evidence>
<dbReference type="InterPro" id="IPR017380">
    <property type="entry name" value="Hist_AcTrfase_B-typ_cat-su"/>
</dbReference>
<feature type="compositionally biased region" description="Polar residues" evidence="3">
    <location>
        <begin position="62"/>
        <end position="77"/>
    </location>
</feature>
<evidence type="ECO:0000256" key="1">
    <source>
        <dbReference type="ARBA" id="ARBA00010543"/>
    </source>
</evidence>
<comment type="caution">
    <text evidence="5">The sequence shown here is derived from an EMBL/GenBank/DDBJ whole genome shotgun (WGS) entry which is preliminary data.</text>
</comment>
<dbReference type="Proteomes" id="UP001530293">
    <property type="component" value="Unassembled WGS sequence"/>
</dbReference>
<protein>
    <recommendedName>
        <fullName evidence="4">Histone acetyl transferase HAT1 N-terminal domain-containing protein</fullName>
    </recommendedName>
</protein>
<sequence>MTDSTDKEPVAGLSAASSCIRISIQSPPSSENTEALSFRPVYTHQCFENEFIDGWRPSLEAEQQSQQIHRSWTSSSDGECGDVGGGNNNEIADNLHKSYRYLHHPHDRPNVARLDVHILLAPSCDTCRVEIQTETNANAVDHDQNEPLPKKVKMVSFEGEEIIDNDQKNSQMDLKDVVEKISLATPPIASIWVNNIRRNELLPAAKGNGTIIKRNSSSTEKNENLVCLTKAIGQPLKTYHRKNNEFVITLADGADPEVAKYHNSVQPLARWFIETADDVDIPDTSRGTWKVMYLFQYHEPPSSTTSQSARSLSLAGYITLLHVNSPFRKPRPGIIVRVCQALIFPPYHRAGHGSEMLKSLHEYADRQNDSGGSSSGMEILEVNVEDPAPAFVALRDSMDYHRFLTLCNKDKMKMNYLQEHDVTNKQFFDPISDENALSISERLKITKRQTHIVHEIYKLHQIESWKQNENNDHELIEQVETNYRLMVKKSIRTLRLEELGACPDGKEGQKVLLGQWFDETLLHYHRVLRSKG</sequence>
<dbReference type="InterPro" id="IPR016181">
    <property type="entry name" value="Acyl_CoA_acyltransferase"/>
</dbReference>
<proteinExistence type="inferred from homology"/>
<dbReference type="InterPro" id="IPR019467">
    <property type="entry name" value="Hat1_N"/>
</dbReference>
<evidence type="ECO:0000313" key="5">
    <source>
        <dbReference type="EMBL" id="KAL3758884.1"/>
    </source>
</evidence>
<feature type="domain" description="Histone acetyl transferase HAT1 N-terminal" evidence="4">
    <location>
        <begin position="229"/>
        <end position="274"/>
    </location>
</feature>
<dbReference type="SUPFAM" id="SSF55729">
    <property type="entry name" value="Acyl-CoA N-acyltransferases (Nat)"/>
    <property type="match status" value="1"/>
</dbReference>
<gene>
    <name evidence="5" type="ORF">ACHAWU_003156</name>
</gene>
<evidence type="ECO:0000256" key="2">
    <source>
        <dbReference type="ARBA" id="ARBA00048017"/>
    </source>
</evidence>
<dbReference type="Gene3D" id="3.40.630.30">
    <property type="match status" value="1"/>
</dbReference>
<reference evidence="5 6" key="1">
    <citation type="submission" date="2024-10" db="EMBL/GenBank/DDBJ databases">
        <title>Updated reference genomes for cyclostephanoid diatoms.</title>
        <authorList>
            <person name="Roberts W.R."/>
            <person name="Alverson A.J."/>
        </authorList>
    </citation>
    <scope>NUCLEOTIDE SEQUENCE [LARGE SCALE GENOMIC DNA]</scope>
    <source>
        <strain evidence="5 6">AJA232-27</strain>
    </source>
</reference>
<organism evidence="5 6">
    <name type="scientific">Discostella pseudostelligera</name>
    <dbReference type="NCBI Taxonomy" id="259834"/>
    <lineage>
        <taxon>Eukaryota</taxon>
        <taxon>Sar</taxon>
        <taxon>Stramenopiles</taxon>
        <taxon>Ochrophyta</taxon>
        <taxon>Bacillariophyta</taxon>
        <taxon>Coscinodiscophyceae</taxon>
        <taxon>Thalassiosirophycidae</taxon>
        <taxon>Stephanodiscales</taxon>
        <taxon>Stephanodiscaceae</taxon>
        <taxon>Discostella</taxon>
    </lineage>
</organism>
<dbReference type="Pfam" id="PF10394">
    <property type="entry name" value="Hat1_N"/>
    <property type="match status" value="1"/>
</dbReference>
<dbReference type="AlphaFoldDB" id="A0ABD3M4G7"/>
<name>A0ABD3M4G7_9STRA</name>
<feature type="region of interest" description="Disordered" evidence="3">
    <location>
        <begin position="62"/>
        <end position="89"/>
    </location>
</feature>
<dbReference type="PANTHER" id="PTHR12046">
    <property type="entry name" value="HISTONE ACETYLTRANSFERASE TYPE B CATALYTIC SUBUNIT"/>
    <property type="match status" value="1"/>
</dbReference>
<comment type="similarity">
    <text evidence="1">Belongs to the HAT1 family.</text>
</comment>
<accession>A0ABD3M4G7</accession>
<dbReference type="EMBL" id="JALLBG020000216">
    <property type="protein sequence ID" value="KAL3758884.1"/>
    <property type="molecule type" value="Genomic_DNA"/>
</dbReference>
<evidence type="ECO:0000259" key="4">
    <source>
        <dbReference type="Pfam" id="PF10394"/>
    </source>
</evidence>
<dbReference type="PROSITE" id="PS51257">
    <property type="entry name" value="PROKAR_LIPOPROTEIN"/>
    <property type="match status" value="1"/>
</dbReference>
<evidence type="ECO:0000256" key="3">
    <source>
        <dbReference type="SAM" id="MobiDB-lite"/>
    </source>
</evidence>